<organism evidence="1">
    <name type="scientific">Albugo laibachii Nc14</name>
    <dbReference type="NCBI Taxonomy" id="890382"/>
    <lineage>
        <taxon>Eukaryota</taxon>
        <taxon>Sar</taxon>
        <taxon>Stramenopiles</taxon>
        <taxon>Oomycota</taxon>
        <taxon>Peronosporomycetes</taxon>
        <taxon>Albuginales</taxon>
        <taxon>Albuginaceae</taxon>
        <taxon>Albugo</taxon>
    </lineage>
</organism>
<accession>F0WZN5</accession>
<reference evidence="1" key="2">
    <citation type="submission" date="2011-02" db="EMBL/GenBank/DDBJ databases">
        <authorList>
            <person name="MacLean D."/>
        </authorList>
    </citation>
    <scope>NUCLEOTIDE SEQUENCE</scope>
</reference>
<proteinExistence type="predicted"/>
<sequence length="111" mass="13033">MDEMNRESGGSGSKVESCPIECKYNTTAKELSPKLNVDFWRLLDRTTSWARLSDPLRFDLGFKIERSSDREINLLSNRMITFQAIGDMNFARHWFETFVYRVRNANKCSHF</sequence>
<reference evidence="1" key="1">
    <citation type="journal article" date="2011" name="PLoS Biol.">
        <title>Gene gain and loss during evolution of obligate parasitism in the white rust pathogen of Arabidopsis thaliana.</title>
        <authorList>
            <person name="Kemen E."/>
            <person name="Gardiner A."/>
            <person name="Schultz-Larsen T."/>
            <person name="Kemen A.C."/>
            <person name="Balmuth A.L."/>
            <person name="Robert-Seilaniantz A."/>
            <person name="Bailey K."/>
            <person name="Holub E."/>
            <person name="Studholme D.J."/>
            <person name="Maclean D."/>
            <person name="Jones J.D."/>
        </authorList>
    </citation>
    <scope>NUCLEOTIDE SEQUENCE</scope>
</reference>
<protein>
    <submittedName>
        <fullName evidence="1">AlNc14C436G11626 protein</fullName>
    </submittedName>
</protein>
<gene>
    <name evidence="1" type="primary">AlNc14C436G11626</name>
    <name evidence="1" type="ORF">ALNC14_131040</name>
</gene>
<dbReference type="AlphaFoldDB" id="F0WZN5"/>
<dbReference type="HOGENOM" id="CLU_2163137_0_0_1"/>
<name>F0WZN5_9STRA</name>
<dbReference type="EMBL" id="FR824479">
    <property type="protein sequence ID" value="CCA26960.1"/>
    <property type="molecule type" value="Genomic_DNA"/>
</dbReference>
<evidence type="ECO:0000313" key="1">
    <source>
        <dbReference type="EMBL" id="CCA26960.1"/>
    </source>
</evidence>